<comment type="caution">
    <text evidence="1">The sequence shown here is derived from an EMBL/GenBank/DDBJ whole genome shotgun (WGS) entry which is preliminary data.</text>
</comment>
<accession>A0ABT9NID9</accession>
<keyword evidence="2" id="KW-1185">Reference proteome</keyword>
<evidence type="ECO:0000313" key="2">
    <source>
        <dbReference type="Proteomes" id="UP001243212"/>
    </source>
</evidence>
<dbReference type="EMBL" id="JAUSQX010000001">
    <property type="protein sequence ID" value="MDP9807167.1"/>
    <property type="molecule type" value="Genomic_DNA"/>
</dbReference>
<dbReference type="Proteomes" id="UP001243212">
    <property type="component" value="Unassembled WGS sequence"/>
</dbReference>
<reference evidence="1 2" key="1">
    <citation type="submission" date="2023-07" db="EMBL/GenBank/DDBJ databases">
        <title>Sequencing the genomes of 1000 actinobacteria strains.</title>
        <authorList>
            <person name="Klenk H.-P."/>
        </authorList>
    </citation>
    <scope>NUCLEOTIDE SEQUENCE [LARGE SCALE GENOMIC DNA]</scope>
    <source>
        <strain evidence="1 2">DSM 17163</strain>
    </source>
</reference>
<sequence length="169" mass="18479">MGLYVFEPDSVSDWHGGYSCVKDGLMVELGTVGFVGVDLCRSPAERGSVLAIKYSEKILDREAALWIHTGLHTLPLARKISVARSVCADDVVVRGGQKLTNIERTAIDLLIDGEEHGIEYLCALIRAGSNVAAVERLARQRSLAGIVRVRKILRQLPRNLGTPNSFPSR</sequence>
<evidence type="ECO:0000313" key="1">
    <source>
        <dbReference type="EMBL" id="MDP9807167.1"/>
    </source>
</evidence>
<name>A0ABT9NID9_9ACTO</name>
<proteinExistence type="predicted"/>
<evidence type="ECO:0008006" key="3">
    <source>
        <dbReference type="Google" id="ProtNLM"/>
    </source>
</evidence>
<organism evidence="1 2">
    <name type="scientific">Trueperella bonasi</name>
    <dbReference type="NCBI Taxonomy" id="312286"/>
    <lineage>
        <taxon>Bacteria</taxon>
        <taxon>Bacillati</taxon>
        <taxon>Actinomycetota</taxon>
        <taxon>Actinomycetes</taxon>
        <taxon>Actinomycetales</taxon>
        <taxon>Actinomycetaceae</taxon>
        <taxon>Trueperella</taxon>
    </lineage>
</organism>
<dbReference type="RefSeq" id="WP_307683336.1">
    <property type="nucleotide sequence ID" value="NZ_JAUSQX010000001.1"/>
</dbReference>
<gene>
    <name evidence="1" type="ORF">J2S70_001749</name>
</gene>
<protein>
    <recommendedName>
        <fullName evidence="3">AbiEi antitoxin C-terminal domain-containing protein</fullName>
    </recommendedName>
</protein>